<dbReference type="NCBIfam" id="TIGR00083">
    <property type="entry name" value="ribF"/>
    <property type="match status" value="1"/>
</dbReference>
<accession>A0A385YS08</accession>
<dbReference type="PANTHER" id="PTHR22749:SF6">
    <property type="entry name" value="RIBOFLAVIN KINASE"/>
    <property type="match status" value="1"/>
</dbReference>
<evidence type="ECO:0000256" key="4">
    <source>
        <dbReference type="ARBA" id="ARBA00022643"/>
    </source>
</evidence>
<evidence type="ECO:0000259" key="15">
    <source>
        <dbReference type="SMART" id="SM00904"/>
    </source>
</evidence>
<dbReference type="EMBL" id="CP032418">
    <property type="protein sequence ID" value="AYC29284.1"/>
    <property type="molecule type" value="Genomic_DNA"/>
</dbReference>
<comment type="similarity">
    <text evidence="14">Belongs to the ribF family.</text>
</comment>
<dbReference type="KEGG" id="paek:D3873_05085"/>
<evidence type="ECO:0000256" key="13">
    <source>
        <dbReference type="ARBA" id="ARBA00049494"/>
    </source>
</evidence>
<keyword evidence="11" id="KW-0511">Multifunctional enzyme</keyword>
<evidence type="ECO:0000256" key="3">
    <source>
        <dbReference type="ARBA" id="ARBA00022630"/>
    </source>
</evidence>
<dbReference type="GO" id="GO:0009398">
    <property type="term" value="P:FMN biosynthetic process"/>
    <property type="evidence" value="ECO:0007669"/>
    <property type="project" value="UniProtKB-UniRule"/>
</dbReference>
<feature type="domain" description="Riboflavin kinase" evidence="15">
    <location>
        <begin position="186"/>
        <end position="313"/>
    </location>
</feature>
<dbReference type="GO" id="GO:0006747">
    <property type="term" value="P:FAD biosynthetic process"/>
    <property type="evidence" value="ECO:0007669"/>
    <property type="project" value="UniProtKB-UniRule"/>
</dbReference>
<dbReference type="OrthoDB" id="9803667at2"/>
<dbReference type="Pfam" id="PF01687">
    <property type="entry name" value="Flavokinase"/>
    <property type="match status" value="1"/>
</dbReference>
<evidence type="ECO:0000256" key="5">
    <source>
        <dbReference type="ARBA" id="ARBA00022679"/>
    </source>
</evidence>
<dbReference type="PANTHER" id="PTHR22749">
    <property type="entry name" value="RIBOFLAVIN KINASE/FMN ADENYLYLTRANSFERASE"/>
    <property type="match status" value="1"/>
</dbReference>
<dbReference type="SUPFAM" id="SSF52374">
    <property type="entry name" value="Nucleotidylyl transferase"/>
    <property type="match status" value="1"/>
</dbReference>
<proteinExistence type="inferred from homology"/>
<evidence type="ECO:0000256" key="1">
    <source>
        <dbReference type="ARBA" id="ARBA00004726"/>
    </source>
</evidence>
<evidence type="ECO:0000313" key="16">
    <source>
        <dbReference type="EMBL" id="AYC29284.1"/>
    </source>
</evidence>
<evidence type="ECO:0000256" key="10">
    <source>
        <dbReference type="ARBA" id="ARBA00022840"/>
    </source>
</evidence>
<dbReference type="UniPathway" id="UPA00277">
    <property type="reaction ID" value="UER00407"/>
</dbReference>
<sequence length="317" mass="35948">MIVEYLSYPGHLTLTKMDQPLSVAIGFFDGIHLGHQQVIEQAKKVAKEKGIQSAVMTFDPHPSIVLGHRNERVFYITPLEQKLELLKKMDIDVVIIIRFTSDFASLSAKDFIEQVLVNNRILSVTAGFDFSFGAFGKGTMDTLRRESNDRYAVHEIQRIADPKEKISSTRIREELTTGDMLAAKRMLGRPYRFPGIVVHGDKRGRTIGFPTANIAPSEGVFIPKVGVYAVKMLVQDSWVNGVCNVGYKPTVQDPEGKKLTVEVHLFNFDKTIYGEHVEVAWFDRIRDEQKFNGLDELKMQIEKDKQQAELILEKALH</sequence>
<comment type="pathway">
    <text evidence="2 14">Cofactor biosynthesis; FMN biosynthesis; FMN from riboflavin (ATP route): step 1/1.</text>
</comment>
<evidence type="ECO:0000256" key="9">
    <source>
        <dbReference type="ARBA" id="ARBA00022827"/>
    </source>
</evidence>
<dbReference type="UniPathway" id="UPA00276">
    <property type="reaction ID" value="UER00406"/>
</dbReference>
<dbReference type="EC" id="2.7.1.26" evidence="14"/>
<keyword evidence="3 14" id="KW-0285">Flavoprotein</keyword>
<dbReference type="Proteomes" id="UP000265725">
    <property type="component" value="Chromosome"/>
</dbReference>
<keyword evidence="5 14" id="KW-0808">Transferase</keyword>
<dbReference type="Gene3D" id="3.40.50.620">
    <property type="entry name" value="HUPs"/>
    <property type="match status" value="1"/>
</dbReference>
<dbReference type="SMART" id="SM00904">
    <property type="entry name" value="Flavokinase"/>
    <property type="match status" value="1"/>
</dbReference>
<comment type="catalytic activity">
    <reaction evidence="13 14">
        <text>FMN + ATP + H(+) = FAD + diphosphate</text>
        <dbReference type="Rhea" id="RHEA:17237"/>
        <dbReference type="ChEBI" id="CHEBI:15378"/>
        <dbReference type="ChEBI" id="CHEBI:30616"/>
        <dbReference type="ChEBI" id="CHEBI:33019"/>
        <dbReference type="ChEBI" id="CHEBI:57692"/>
        <dbReference type="ChEBI" id="CHEBI:58210"/>
        <dbReference type="EC" id="2.7.7.2"/>
    </reaction>
</comment>
<keyword evidence="10 14" id="KW-0067">ATP-binding</keyword>
<dbReference type="SUPFAM" id="SSF82114">
    <property type="entry name" value="Riboflavin kinase-like"/>
    <property type="match status" value="1"/>
</dbReference>
<reference evidence="17" key="1">
    <citation type="submission" date="2018-09" db="EMBL/GenBank/DDBJ databases">
        <authorList>
            <person name="Zhu H."/>
        </authorList>
    </citation>
    <scope>NUCLEOTIDE SEQUENCE [LARGE SCALE GENOMIC DNA]</scope>
    <source>
        <strain evidence="17">K2R23-3</strain>
    </source>
</reference>
<evidence type="ECO:0000313" key="17">
    <source>
        <dbReference type="Proteomes" id="UP000265725"/>
    </source>
</evidence>
<dbReference type="GO" id="GO:0003919">
    <property type="term" value="F:FMN adenylyltransferase activity"/>
    <property type="evidence" value="ECO:0007669"/>
    <property type="project" value="UniProtKB-UniRule"/>
</dbReference>
<dbReference type="FunFam" id="2.40.30.30:FF:000004">
    <property type="entry name" value="Riboflavin biosynthesis protein"/>
    <property type="match status" value="1"/>
</dbReference>
<evidence type="ECO:0000256" key="11">
    <source>
        <dbReference type="ARBA" id="ARBA00023268"/>
    </source>
</evidence>
<dbReference type="NCBIfam" id="NF004162">
    <property type="entry name" value="PRK05627.1-5"/>
    <property type="match status" value="1"/>
</dbReference>
<keyword evidence="7 14" id="KW-0547">Nucleotide-binding</keyword>
<name>A0A385YS08_9BACL</name>
<dbReference type="Gene3D" id="2.40.30.30">
    <property type="entry name" value="Riboflavin kinase-like"/>
    <property type="match status" value="1"/>
</dbReference>
<dbReference type="EC" id="2.7.7.2" evidence="14"/>
<dbReference type="RefSeq" id="WP_119883024.1">
    <property type="nucleotide sequence ID" value="NZ_CP032418.1"/>
</dbReference>
<dbReference type="InterPro" id="IPR015864">
    <property type="entry name" value="FAD_synthase"/>
</dbReference>
<evidence type="ECO:0000256" key="2">
    <source>
        <dbReference type="ARBA" id="ARBA00005201"/>
    </source>
</evidence>
<dbReference type="GO" id="GO:0008531">
    <property type="term" value="F:riboflavin kinase activity"/>
    <property type="evidence" value="ECO:0007669"/>
    <property type="project" value="UniProtKB-UniRule"/>
</dbReference>
<keyword evidence="17" id="KW-1185">Reference proteome</keyword>
<evidence type="ECO:0000256" key="7">
    <source>
        <dbReference type="ARBA" id="ARBA00022741"/>
    </source>
</evidence>
<dbReference type="InterPro" id="IPR015865">
    <property type="entry name" value="Riboflavin_kinase_bac/euk"/>
</dbReference>
<dbReference type="FunFam" id="3.40.50.620:FF:000021">
    <property type="entry name" value="Riboflavin biosynthesis protein"/>
    <property type="match status" value="1"/>
</dbReference>
<dbReference type="GO" id="GO:0005524">
    <property type="term" value="F:ATP binding"/>
    <property type="evidence" value="ECO:0007669"/>
    <property type="project" value="UniProtKB-UniRule"/>
</dbReference>
<dbReference type="InterPro" id="IPR014729">
    <property type="entry name" value="Rossmann-like_a/b/a_fold"/>
</dbReference>
<dbReference type="AlphaFoldDB" id="A0A385YS08"/>
<keyword evidence="4 14" id="KW-0288">FMN</keyword>
<comment type="pathway">
    <text evidence="1 14">Cofactor biosynthesis; FAD biosynthesis; FAD from FMN: step 1/1.</text>
</comment>
<dbReference type="InterPro" id="IPR023468">
    <property type="entry name" value="Riboflavin_kinase"/>
</dbReference>
<keyword evidence="6 14" id="KW-0548">Nucleotidyltransferase</keyword>
<evidence type="ECO:0000256" key="6">
    <source>
        <dbReference type="ARBA" id="ARBA00022695"/>
    </source>
</evidence>
<comment type="catalytic activity">
    <reaction evidence="12 14">
        <text>riboflavin + ATP = FMN + ADP + H(+)</text>
        <dbReference type="Rhea" id="RHEA:14357"/>
        <dbReference type="ChEBI" id="CHEBI:15378"/>
        <dbReference type="ChEBI" id="CHEBI:30616"/>
        <dbReference type="ChEBI" id="CHEBI:57986"/>
        <dbReference type="ChEBI" id="CHEBI:58210"/>
        <dbReference type="ChEBI" id="CHEBI:456216"/>
        <dbReference type="EC" id="2.7.1.26"/>
    </reaction>
</comment>
<dbReference type="NCBIfam" id="TIGR00125">
    <property type="entry name" value="cyt_tran_rel"/>
    <property type="match status" value="1"/>
</dbReference>
<protein>
    <recommendedName>
        <fullName evidence="14">Riboflavin biosynthesis protein</fullName>
    </recommendedName>
    <domain>
        <recommendedName>
            <fullName evidence="14">Riboflavin kinase</fullName>
            <ecNumber evidence="14">2.7.1.26</ecNumber>
        </recommendedName>
        <alternativeName>
            <fullName evidence="14">Flavokinase</fullName>
        </alternativeName>
    </domain>
    <domain>
        <recommendedName>
            <fullName evidence="14">FMN adenylyltransferase</fullName>
            <ecNumber evidence="14">2.7.7.2</ecNumber>
        </recommendedName>
        <alternativeName>
            <fullName evidence="14">FAD pyrophosphorylase</fullName>
        </alternativeName>
        <alternativeName>
            <fullName evidence="14">FAD synthase</fullName>
        </alternativeName>
    </domain>
</protein>
<keyword evidence="8 14" id="KW-0418">Kinase</keyword>
<dbReference type="NCBIfam" id="NF004160">
    <property type="entry name" value="PRK05627.1-3"/>
    <property type="match status" value="1"/>
</dbReference>
<evidence type="ECO:0000256" key="14">
    <source>
        <dbReference type="PIRNR" id="PIRNR004491"/>
    </source>
</evidence>
<dbReference type="InterPro" id="IPR002606">
    <property type="entry name" value="Riboflavin_kinase_bac"/>
</dbReference>
<evidence type="ECO:0000256" key="8">
    <source>
        <dbReference type="ARBA" id="ARBA00022777"/>
    </source>
</evidence>
<dbReference type="InterPro" id="IPR004821">
    <property type="entry name" value="Cyt_trans-like"/>
</dbReference>
<gene>
    <name evidence="16" type="ORF">D3873_05085</name>
</gene>
<dbReference type="InterPro" id="IPR023465">
    <property type="entry name" value="Riboflavin_kinase_dom_sf"/>
</dbReference>
<dbReference type="CDD" id="cd02064">
    <property type="entry name" value="FAD_synthetase_N"/>
    <property type="match status" value="1"/>
</dbReference>
<organism evidence="16 17">
    <name type="scientific">Paenisporosarcina cavernae</name>
    <dbReference type="NCBI Taxonomy" id="2320858"/>
    <lineage>
        <taxon>Bacteria</taxon>
        <taxon>Bacillati</taxon>
        <taxon>Bacillota</taxon>
        <taxon>Bacilli</taxon>
        <taxon>Bacillales</taxon>
        <taxon>Caryophanaceae</taxon>
        <taxon>Paenisporosarcina</taxon>
    </lineage>
</organism>
<dbReference type="Pfam" id="PF06574">
    <property type="entry name" value="FAD_syn"/>
    <property type="match status" value="1"/>
</dbReference>
<evidence type="ECO:0000256" key="12">
    <source>
        <dbReference type="ARBA" id="ARBA00047880"/>
    </source>
</evidence>
<keyword evidence="9 14" id="KW-0274">FAD</keyword>
<dbReference type="GO" id="GO:0009231">
    <property type="term" value="P:riboflavin biosynthetic process"/>
    <property type="evidence" value="ECO:0007669"/>
    <property type="project" value="InterPro"/>
</dbReference>
<dbReference type="PIRSF" id="PIRSF004491">
    <property type="entry name" value="FAD_Synth"/>
    <property type="match status" value="1"/>
</dbReference>